<keyword evidence="2 7" id="KW-0813">Transport</keyword>
<dbReference type="PRINTS" id="PR00176">
    <property type="entry name" value="NANEUSMPORT"/>
</dbReference>
<name>A0A667WNF1_9TELE</name>
<feature type="transmembrane region" description="Helical" evidence="8">
    <location>
        <begin position="205"/>
        <end position="224"/>
    </location>
</feature>
<evidence type="ECO:0000256" key="5">
    <source>
        <dbReference type="ARBA" id="ARBA00023136"/>
    </source>
</evidence>
<dbReference type="GO" id="GO:0046872">
    <property type="term" value="F:metal ion binding"/>
    <property type="evidence" value="ECO:0007669"/>
    <property type="project" value="UniProtKB-KW"/>
</dbReference>
<dbReference type="Pfam" id="PF00209">
    <property type="entry name" value="SNF"/>
    <property type="match status" value="1"/>
</dbReference>
<comment type="subcellular location">
    <subcellularLocation>
        <location evidence="1">Membrane</location>
        <topology evidence="1">Multi-pass membrane protein</topology>
    </subcellularLocation>
</comment>
<evidence type="ECO:0000256" key="4">
    <source>
        <dbReference type="ARBA" id="ARBA00022989"/>
    </source>
</evidence>
<dbReference type="PROSITE" id="PS50267">
    <property type="entry name" value="NA_NEUROTRAN_SYMP_3"/>
    <property type="match status" value="1"/>
</dbReference>
<reference evidence="9" key="3">
    <citation type="submission" date="2025-09" db="UniProtKB">
        <authorList>
            <consortium name="Ensembl"/>
        </authorList>
    </citation>
    <scope>IDENTIFICATION</scope>
</reference>
<dbReference type="InterPro" id="IPR037272">
    <property type="entry name" value="SNS_sf"/>
</dbReference>
<evidence type="ECO:0000256" key="1">
    <source>
        <dbReference type="ARBA" id="ARBA00004141"/>
    </source>
</evidence>
<dbReference type="Ensembl" id="ENSMMDT00005003560.1">
    <property type="protein sequence ID" value="ENSMMDP00005003467.1"/>
    <property type="gene ID" value="ENSMMDG00005001937.1"/>
</dbReference>
<evidence type="ECO:0000313" key="9">
    <source>
        <dbReference type="Ensembl" id="ENSMMDP00005003467.1"/>
    </source>
</evidence>
<comment type="similarity">
    <text evidence="7">Belongs to the sodium:neurotransmitter symporter (SNF) (TC 2.A.22) family.</text>
</comment>
<dbReference type="SUPFAM" id="SSF161070">
    <property type="entry name" value="SNF-like"/>
    <property type="match status" value="1"/>
</dbReference>
<keyword evidence="4 8" id="KW-1133">Transmembrane helix</keyword>
<feature type="binding site" evidence="6">
    <location>
        <position position="41"/>
    </location>
    <ligand>
        <name>Na(+)</name>
        <dbReference type="ChEBI" id="CHEBI:29101"/>
        <label>1</label>
    </ligand>
</feature>
<reference evidence="9" key="1">
    <citation type="submission" date="2019-06" db="EMBL/GenBank/DDBJ databases">
        <authorList>
            <consortium name="Wellcome Sanger Institute Data Sharing"/>
        </authorList>
    </citation>
    <scope>NUCLEOTIDE SEQUENCE [LARGE SCALE GENOMIC DNA]</scope>
</reference>
<dbReference type="GO" id="GO:0005886">
    <property type="term" value="C:plasma membrane"/>
    <property type="evidence" value="ECO:0007669"/>
    <property type="project" value="TreeGrafter"/>
</dbReference>
<feature type="binding site" evidence="6">
    <location>
        <position position="38"/>
    </location>
    <ligand>
        <name>Na(+)</name>
        <dbReference type="ChEBI" id="CHEBI:29101"/>
        <label>1</label>
    </ligand>
</feature>
<keyword evidence="10" id="KW-1185">Reference proteome</keyword>
<feature type="transmembrane region" description="Helical" evidence="8">
    <location>
        <begin position="230"/>
        <end position="250"/>
    </location>
</feature>
<keyword evidence="7" id="KW-0769">Symport</keyword>
<evidence type="ECO:0000256" key="3">
    <source>
        <dbReference type="ARBA" id="ARBA00022692"/>
    </source>
</evidence>
<dbReference type="GO" id="GO:0005332">
    <property type="term" value="F:gamma-aminobutyric acid:sodium:chloride symporter activity"/>
    <property type="evidence" value="ECO:0007669"/>
    <property type="project" value="TreeGrafter"/>
</dbReference>
<evidence type="ECO:0000256" key="6">
    <source>
        <dbReference type="PIRSR" id="PIRSR600175-1"/>
    </source>
</evidence>
<sequence>QEFLNRLPLPFHQGRARSECQDRGQWANKREFILAVAGTVVGLGNVWRFPYLCFKNGGGVFLVPYVLFLFTCGIPLFFLEVSMGQLTSQGGITSWRKICPAFQGVGYGSQVILLYGVMYYIIILAWAFLYLLFSFNTELPWANCNNTWNTGTHTCHVVFIRCKLNHTANGQILGNATSSVQEFWQRRILGLSGGIEEMGSMRWDLAGFLLLSWIICFFCVWKGVKSSGKVVYFTATFPYVMIIALLIRGLTLPGASDGVRFYLFPNPGRLTDPQMPSDGYGTAVGSSDKLNFGRGLFRVLMDNQLDPPAQGW</sequence>
<keyword evidence="6" id="KW-0479">Metal-binding</keyword>
<dbReference type="PROSITE" id="PS00610">
    <property type="entry name" value="NA_NEUROTRAN_SYMP_1"/>
    <property type="match status" value="1"/>
</dbReference>
<dbReference type="GeneTree" id="ENSGT00940000166826"/>
<feature type="transmembrane region" description="Helical" evidence="8">
    <location>
        <begin position="112"/>
        <end position="133"/>
    </location>
</feature>
<feature type="transmembrane region" description="Helical" evidence="8">
    <location>
        <begin position="32"/>
        <end position="49"/>
    </location>
</feature>
<keyword evidence="6" id="KW-0915">Sodium</keyword>
<evidence type="ECO:0000313" key="10">
    <source>
        <dbReference type="Proteomes" id="UP000472263"/>
    </source>
</evidence>
<dbReference type="Proteomes" id="UP000472263">
    <property type="component" value="Chromosome 18"/>
</dbReference>
<proteinExistence type="inferred from homology"/>
<dbReference type="AlphaFoldDB" id="A0A667WNF1"/>
<feature type="binding site" evidence="6">
    <location>
        <position position="45"/>
    </location>
    <ligand>
        <name>Na(+)</name>
        <dbReference type="ChEBI" id="CHEBI:29101"/>
        <label>1</label>
    </ligand>
</feature>
<gene>
    <name evidence="9" type="primary">LOC115376343</name>
</gene>
<dbReference type="PANTHER" id="PTHR11616">
    <property type="entry name" value="SODIUM/CHLORIDE DEPENDENT TRANSPORTER"/>
    <property type="match status" value="1"/>
</dbReference>
<protein>
    <recommendedName>
        <fullName evidence="7">Transporter</fullName>
    </recommendedName>
</protein>
<accession>A0A667WNF1</accession>
<dbReference type="InterPro" id="IPR000175">
    <property type="entry name" value="Na/ntran_symport"/>
</dbReference>
<evidence type="ECO:0000256" key="2">
    <source>
        <dbReference type="ARBA" id="ARBA00022448"/>
    </source>
</evidence>
<evidence type="ECO:0000256" key="8">
    <source>
        <dbReference type="SAM" id="Phobius"/>
    </source>
</evidence>
<evidence type="ECO:0000256" key="7">
    <source>
        <dbReference type="RuleBase" id="RU003732"/>
    </source>
</evidence>
<feature type="transmembrane region" description="Helical" evidence="8">
    <location>
        <begin position="61"/>
        <end position="79"/>
    </location>
</feature>
<dbReference type="PANTHER" id="PTHR11616:SF249">
    <property type="entry name" value="SOLUTE CARRIER FAMILY 6 MEMBER 22, TANDEM DUPLICATE 2 ISOFORM X2-RELATED"/>
    <property type="match status" value="1"/>
</dbReference>
<keyword evidence="5 8" id="KW-0472">Membrane</keyword>
<dbReference type="GO" id="GO:0042995">
    <property type="term" value="C:cell projection"/>
    <property type="evidence" value="ECO:0007669"/>
    <property type="project" value="TreeGrafter"/>
</dbReference>
<reference evidence="9" key="2">
    <citation type="submission" date="2025-08" db="UniProtKB">
        <authorList>
            <consortium name="Ensembl"/>
        </authorList>
    </citation>
    <scope>IDENTIFICATION</scope>
</reference>
<keyword evidence="3 7" id="KW-0812">Transmembrane</keyword>
<organism evidence="9 10">
    <name type="scientific">Myripristis murdjan</name>
    <name type="common">pinecone soldierfish</name>
    <dbReference type="NCBI Taxonomy" id="586833"/>
    <lineage>
        <taxon>Eukaryota</taxon>
        <taxon>Metazoa</taxon>
        <taxon>Chordata</taxon>
        <taxon>Craniata</taxon>
        <taxon>Vertebrata</taxon>
        <taxon>Euteleostomi</taxon>
        <taxon>Actinopterygii</taxon>
        <taxon>Neopterygii</taxon>
        <taxon>Teleostei</taxon>
        <taxon>Neoteleostei</taxon>
        <taxon>Acanthomorphata</taxon>
        <taxon>Holocentriformes</taxon>
        <taxon>Holocentridae</taxon>
        <taxon>Myripristis</taxon>
    </lineage>
</organism>